<feature type="coiled-coil region" evidence="18">
    <location>
        <begin position="927"/>
        <end position="965"/>
    </location>
</feature>
<comment type="subcellular location">
    <subcellularLocation>
        <location evidence="3">Cytoplasm</location>
        <location evidence="3">Cytoskeleton</location>
    </subcellularLocation>
    <subcellularLocation>
        <location evidence="2">Nucleus</location>
    </subcellularLocation>
</comment>
<evidence type="ECO:0000313" key="21">
    <source>
        <dbReference type="Proteomes" id="UP000075840"/>
    </source>
</evidence>
<evidence type="ECO:0000256" key="1">
    <source>
        <dbReference type="ARBA" id="ARBA00001966"/>
    </source>
</evidence>
<feature type="coiled-coil region" evidence="18">
    <location>
        <begin position="1013"/>
        <end position="1047"/>
    </location>
</feature>
<keyword evidence="21" id="KW-1185">Reference proteome</keyword>
<dbReference type="InterPro" id="IPR033467">
    <property type="entry name" value="Tesmin/TSO1-like_CXC"/>
</dbReference>
<evidence type="ECO:0000256" key="2">
    <source>
        <dbReference type="ARBA" id="ARBA00004123"/>
    </source>
</evidence>
<feature type="region of interest" description="Disordered" evidence="19">
    <location>
        <begin position="1"/>
        <end position="29"/>
    </location>
</feature>
<organism evidence="20 21">
    <name type="scientific">Anopheles arabiensis</name>
    <name type="common">Mosquito</name>
    <dbReference type="NCBI Taxonomy" id="7173"/>
    <lineage>
        <taxon>Eukaryota</taxon>
        <taxon>Metazoa</taxon>
        <taxon>Ecdysozoa</taxon>
        <taxon>Arthropoda</taxon>
        <taxon>Hexapoda</taxon>
        <taxon>Insecta</taxon>
        <taxon>Pterygota</taxon>
        <taxon>Neoptera</taxon>
        <taxon>Endopterygota</taxon>
        <taxon>Diptera</taxon>
        <taxon>Nematocera</taxon>
        <taxon>Culicoidea</taxon>
        <taxon>Culicidae</taxon>
        <taxon>Anophelinae</taxon>
        <taxon>Anopheles</taxon>
    </lineage>
</organism>
<evidence type="ECO:0000256" key="7">
    <source>
        <dbReference type="ARBA" id="ARBA00022741"/>
    </source>
</evidence>
<dbReference type="InterPro" id="IPR001752">
    <property type="entry name" value="Kinesin_motor_dom"/>
</dbReference>
<evidence type="ECO:0000256" key="16">
    <source>
        <dbReference type="ARBA" id="ARBA00034078"/>
    </source>
</evidence>
<feature type="coiled-coil region" evidence="18">
    <location>
        <begin position="459"/>
        <end position="500"/>
    </location>
</feature>
<dbReference type="GO" id="GO:0005874">
    <property type="term" value="C:microtubule"/>
    <property type="evidence" value="ECO:0007669"/>
    <property type="project" value="UniProtKB-KW"/>
</dbReference>
<name>A0A182IA59_ANOAR</name>
<dbReference type="InterPro" id="IPR027640">
    <property type="entry name" value="Kinesin-like_fam"/>
</dbReference>
<comment type="cofactor">
    <cofactor evidence="16">
        <name>[2Fe-2S] cluster</name>
        <dbReference type="ChEBI" id="CHEBI:190135"/>
    </cofactor>
</comment>
<dbReference type="PRINTS" id="PR00380">
    <property type="entry name" value="KINESINHEAVY"/>
</dbReference>
<evidence type="ECO:0000256" key="13">
    <source>
        <dbReference type="ARBA" id="ARBA00023175"/>
    </source>
</evidence>
<keyword evidence="10" id="KW-0411">Iron-sulfur</keyword>
<dbReference type="PROSITE" id="PS50067">
    <property type="entry name" value="KINESIN_MOTOR_2"/>
    <property type="match status" value="1"/>
</dbReference>
<keyword evidence="8 17" id="KW-0067">ATP-binding</keyword>
<evidence type="ECO:0000256" key="12">
    <source>
        <dbReference type="ARBA" id="ARBA00023125"/>
    </source>
</evidence>
<evidence type="ECO:0000256" key="5">
    <source>
        <dbReference type="ARBA" id="ARBA00022701"/>
    </source>
</evidence>
<evidence type="ECO:0000256" key="10">
    <source>
        <dbReference type="ARBA" id="ARBA00023014"/>
    </source>
</evidence>
<evidence type="ECO:0000313" key="20">
    <source>
        <dbReference type="EnsemblMetazoa" id="AARA010470-PA"/>
    </source>
</evidence>
<evidence type="ECO:0000256" key="17">
    <source>
        <dbReference type="PROSITE-ProRule" id="PRU00283"/>
    </source>
</evidence>
<comment type="cofactor">
    <cofactor evidence="1">
        <name>[4Fe-4S] cluster</name>
        <dbReference type="ChEBI" id="CHEBI:49883"/>
    </cofactor>
</comment>
<evidence type="ECO:0000256" key="6">
    <source>
        <dbReference type="ARBA" id="ARBA00022723"/>
    </source>
</evidence>
<proteinExistence type="inferred from homology"/>
<evidence type="ECO:0000256" key="18">
    <source>
        <dbReference type="SAM" id="Coils"/>
    </source>
</evidence>
<dbReference type="AlphaFoldDB" id="A0A182IA59"/>
<evidence type="ECO:0000256" key="11">
    <source>
        <dbReference type="ARBA" id="ARBA00023054"/>
    </source>
</evidence>
<dbReference type="Proteomes" id="UP000075840">
    <property type="component" value="Unassembled WGS sequence"/>
</dbReference>
<evidence type="ECO:0000256" key="8">
    <source>
        <dbReference type="ARBA" id="ARBA00022840"/>
    </source>
</evidence>
<feature type="binding site" evidence="17">
    <location>
        <begin position="115"/>
        <end position="122"/>
    </location>
    <ligand>
        <name>ATP</name>
        <dbReference type="ChEBI" id="CHEBI:30616"/>
    </ligand>
</feature>
<dbReference type="SUPFAM" id="SSF52540">
    <property type="entry name" value="P-loop containing nucleoside triphosphate hydrolases"/>
    <property type="match status" value="1"/>
</dbReference>
<keyword evidence="13 17" id="KW-0505">Motor protein</keyword>
<dbReference type="InterPro" id="IPR019821">
    <property type="entry name" value="Kinesin_motor_CS"/>
</dbReference>
<dbReference type="VEuPathDB" id="VectorBase:AARA21_004081"/>
<keyword evidence="11 18" id="KW-0175">Coiled coil</keyword>
<dbReference type="Gene3D" id="3.40.850.10">
    <property type="entry name" value="Kinesin motor domain"/>
    <property type="match status" value="1"/>
</dbReference>
<dbReference type="PANTHER" id="PTHR47969">
    <property type="entry name" value="CHROMOSOME-ASSOCIATED KINESIN KIF4A-RELATED"/>
    <property type="match status" value="1"/>
</dbReference>
<feature type="compositionally biased region" description="Acidic residues" evidence="19">
    <location>
        <begin position="1078"/>
        <end position="1090"/>
    </location>
</feature>
<evidence type="ECO:0000256" key="14">
    <source>
        <dbReference type="ARBA" id="ARBA00023212"/>
    </source>
</evidence>
<dbReference type="GO" id="GO:0003677">
    <property type="term" value="F:DNA binding"/>
    <property type="evidence" value="ECO:0007669"/>
    <property type="project" value="UniProtKB-KW"/>
</dbReference>
<evidence type="ECO:0000256" key="3">
    <source>
        <dbReference type="ARBA" id="ARBA00004245"/>
    </source>
</evidence>
<keyword evidence="7 17" id="KW-0547">Nucleotide-binding</keyword>
<dbReference type="EMBL" id="APCN01001124">
    <property type="status" value="NOT_ANNOTATED_CDS"/>
    <property type="molecule type" value="Genomic_DNA"/>
</dbReference>
<dbReference type="PANTHER" id="PTHR47969:SF15">
    <property type="entry name" value="CHROMOSOME-ASSOCIATED KINESIN KIF4A-RELATED"/>
    <property type="match status" value="1"/>
</dbReference>
<protein>
    <submittedName>
        <fullName evidence="20">Uncharacterized protein</fullName>
    </submittedName>
</protein>
<dbReference type="Pfam" id="PF25764">
    <property type="entry name" value="KIF21A_4th"/>
    <property type="match status" value="1"/>
</dbReference>
<dbReference type="PROSITE" id="PS00411">
    <property type="entry name" value="KINESIN_MOTOR_1"/>
    <property type="match status" value="1"/>
</dbReference>
<evidence type="ECO:0000256" key="15">
    <source>
        <dbReference type="ARBA" id="ARBA00023242"/>
    </source>
</evidence>
<dbReference type="InterPro" id="IPR027417">
    <property type="entry name" value="P-loop_NTPase"/>
</dbReference>
<keyword evidence="5" id="KW-0493">Microtubule</keyword>
<dbReference type="SMART" id="SM01114">
    <property type="entry name" value="CXC"/>
    <property type="match status" value="1"/>
</dbReference>
<sequence>MSKPTRPSEIKLPQREPTKAPGAAAMPGPESVKVAVRIRPMSQSEQARGCQTVVEQAAPGAPQLLVCGGRTPSDVFSYSYVFPPSTVQSQLYEVAVSPMLHKLFAGYNATILAYGQTSSGKTFTMGTHFAGEVDSSVGVIPRAINDIFRLMADGTAEVATHVDTRVTCSYIEVYQDQVFDLLAEKPAGTERQPVDIREAVGGDIILQGLTEVAAGGVQSAFDCLARGSLGRVVRATAMNNVSSRSHAIFTLTLHHTARYDLAVVTRSKFHLVDLAGSERSKQTDTTGDRFKEGVQINKCLLALGNVITALGSSAGAAGKMHIPYRSSKLTRLLQDSLGGNSYTLMIACVSPADYNLSETYSTLRYANRVCKIKNKPIVNQDPQQARIKQLEAIVQDLRVEVMMLKSGREGCPPTTDKDGTFRVPQPVHSPLVRGLTETQLLRSPRSSEAGSASDPSAGYQKLQEANRCLQKQLQATMHELEVHEERSMLAEKLLEDIEQLLGREAQPGEDGLRQELARLLAAHQDEVYSLGSQSAAYGPPLSRMIRLSTAGAGVDDPLRTEEFERKSEFHTQQQIRIHGELTQLKRELALKEELHRKCQGNSAAVQSYTSRRERELTEQLHEYEGQMRSLESQLAELNALLDNTKASEKRSKLAEERRRKVQQLEAELAEMRQKSARQAKLLKLHEKDAERIAGLSSEIQQMKATRVKLLKTLRTESESFRQWRASREKEITQLKAKDRKQQYQLQKLESTYSMQKRIMQRKMDETIQVNKRLKATLERQQRSKTAAGARDRAAMRGAEAARWVKQELELICNTVEATVTLSVLRAQRAQEVKKIKQMEGQCAELPEGGAEYQRLRQDIQQCQLDLDYRNAQIVDLQTKLHTIDTDSQVAAFGEGLAKLPEARDAFQRLLEQLVQTHTRLIETRFQLVDLQATGDCQEEELAQARAQLEAADQQYREEVVQLEKRYEDKLALLLMQRTGGAAAAAAAATAAPTNGTGAEGEEVEEEAGTGAVHEEAIRRIEQLRDELELYKRSAQMLRRQLDETTKRPVRKRRMPNHLLDPDFDTELDLEFLEDEYYQAGGSDDDNPELDPDFRGTPLHKRKKQSMSIREGLLSSTIQSNASTVGRAATGGGSASCSCSGNCGSRRCGCHKQDSLCGASCRCPPTCVNRIGEGDPAAALDVSDGSTVAPVEDTNAAANATVDRPKQAVVDQPDNKENRTDGTFLIPNELTQEQLEDREKLDILEYVAKYRKRRPLLDI</sequence>
<dbReference type="GO" id="GO:0008017">
    <property type="term" value="F:microtubule binding"/>
    <property type="evidence" value="ECO:0007669"/>
    <property type="project" value="InterPro"/>
</dbReference>
<dbReference type="FunFam" id="3.40.850.10:FF:000038">
    <property type="entry name" value="chromosome-associated kinesin KIF4A"/>
    <property type="match status" value="1"/>
</dbReference>
<dbReference type="Pfam" id="PF00225">
    <property type="entry name" value="Kinesin"/>
    <property type="match status" value="1"/>
</dbReference>
<accession>A0A182IA59</accession>
<dbReference type="GO" id="GO:0005634">
    <property type="term" value="C:nucleus"/>
    <property type="evidence" value="ECO:0007669"/>
    <property type="project" value="UniProtKB-SubCell"/>
</dbReference>
<feature type="compositionally biased region" description="Basic and acidic residues" evidence="19">
    <location>
        <begin position="1"/>
        <end position="18"/>
    </location>
</feature>
<evidence type="ECO:0000256" key="9">
    <source>
        <dbReference type="ARBA" id="ARBA00023004"/>
    </source>
</evidence>
<dbReference type="GO" id="GO:0003777">
    <property type="term" value="F:microtubule motor activity"/>
    <property type="evidence" value="ECO:0007669"/>
    <property type="project" value="InterPro"/>
</dbReference>
<dbReference type="GO" id="GO:0007052">
    <property type="term" value="P:mitotic spindle organization"/>
    <property type="evidence" value="ECO:0007669"/>
    <property type="project" value="TreeGrafter"/>
</dbReference>
<feature type="region of interest" description="Disordered" evidence="19">
    <location>
        <begin position="407"/>
        <end position="427"/>
    </location>
</feature>
<dbReference type="InterPro" id="IPR036961">
    <property type="entry name" value="Kinesin_motor_dom_sf"/>
</dbReference>
<keyword evidence="6" id="KW-0479">Metal-binding</keyword>
<dbReference type="EnsemblMetazoa" id="AARA010470-RA">
    <property type="protein sequence ID" value="AARA010470-PA"/>
    <property type="gene ID" value="AARA010470"/>
</dbReference>
<keyword evidence="12" id="KW-0238">DNA-binding</keyword>
<dbReference type="GO" id="GO:0051536">
    <property type="term" value="F:iron-sulfur cluster binding"/>
    <property type="evidence" value="ECO:0007669"/>
    <property type="project" value="UniProtKB-KW"/>
</dbReference>
<feature type="region of interest" description="Disordered" evidence="19">
    <location>
        <begin position="1078"/>
        <end position="1109"/>
    </location>
</feature>
<dbReference type="GO" id="GO:0005875">
    <property type="term" value="C:microtubule associated complex"/>
    <property type="evidence" value="ECO:0007669"/>
    <property type="project" value="TreeGrafter"/>
</dbReference>
<keyword evidence="15" id="KW-0539">Nucleus</keyword>
<keyword evidence="9" id="KW-0408">Iron</keyword>
<dbReference type="GO" id="GO:0005829">
    <property type="term" value="C:cytosol"/>
    <property type="evidence" value="ECO:0007669"/>
    <property type="project" value="UniProtKB-ARBA"/>
</dbReference>
<evidence type="ECO:0000256" key="4">
    <source>
        <dbReference type="ARBA" id="ARBA00022490"/>
    </source>
</evidence>
<keyword evidence="14" id="KW-0206">Cytoskeleton</keyword>
<reference evidence="20" key="1">
    <citation type="submission" date="2022-08" db="UniProtKB">
        <authorList>
            <consortium name="EnsemblMetazoa"/>
        </authorList>
    </citation>
    <scope>IDENTIFICATION</scope>
    <source>
        <strain evidence="20">Dongola</strain>
    </source>
</reference>
<evidence type="ECO:0000256" key="19">
    <source>
        <dbReference type="SAM" id="MobiDB-lite"/>
    </source>
</evidence>
<feature type="coiled-coil region" evidence="18">
    <location>
        <begin position="613"/>
        <end position="681"/>
    </location>
</feature>
<dbReference type="GO" id="GO:0005524">
    <property type="term" value="F:ATP binding"/>
    <property type="evidence" value="ECO:0007669"/>
    <property type="project" value="UniProtKB-UniRule"/>
</dbReference>
<keyword evidence="4" id="KW-0963">Cytoplasm</keyword>
<dbReference type="GO" id="GO:0007018">
    <property type="term" value="P:microtubule-based movement"/>
    <property type="evidence" value="ECO:0007669"/>
    <property type="project" value="InterPro"/>
</dbReference>
<dbReference type="VEuPathDB" id="VectorBase:AARA010470"/>
<dbReference type="GO" id="GO:0046872">
    <property type="term" value="F:metal ion binding"/>
    <property type="evidence" value="ECO:0007669"/>
    <property type="project" value="UniProtKB-KW"/>
</dbReference>
<dbReference type="SMART" id="SM00129">
    <property type="entry name" value="KISc"/>
    <property type="match status" value="1"/>
</dbReference>
<comment type="similarity">
    <text evidence="17">Belongs to the TRAFAC class myosin-kinesin ATPase superfamily. Kinesin family.</text>
</comment>
<dbReference type="GO" id="GO:0051231">
    <property type="term" value="P:spindle elongation"/>
    <property type="evidence" value="ECO:0007669"/>
    <property type="project" value="TreeGrafter"/>
</dbReference>